<dbReference type="InterPro" id="IPR011992">
    <property type="entry name" value="EF-hand-dom_pair"/>
</dbReference>
<evidence type="ECO:0000313" key="4">
    <source>
        <dbReference type="Proteomes" id="UP001552299"/>
    </source>
</evidence>
<feature type="transmembrane region" description="Helical" evidence="1">
    <location>
        <begin position="38"/>
        <end position="56"/>
    </location>
</feature>
<name>A0ABD0VPF3_DENTH</name>
<dbReference type="Gene3D" id="1.10.238.10">
    <property type="entry name" value="EF-hand"/>
    <property type="match status" value="1"/>
</dbReference>
<dbReference type="AlphaFoldDB" id="A0ABD0VPF3"/>
<keyword evidence="1" id="KW-0812">Transmembrane</keyword>
<evidence type="ECO:0000256" key="1">
    <source>
        <dbReference type="SAM" id="Phobius"/>
    </source>
</evidence>
<gene>
    <name evidence="3" type="ORF">M5K25_003196</name>
</gene>
<protein>
    <recommendedName>
        <fullName evidence="2">EF-hand domain-containing protein</fullName>
    </recommendedName>
</protein>
<dbReference type="InterPro" id="IPR002048">
    <property type="entry name" value="EF_hand_dom"/>
</dbReference>
<organism evidence="3 4">
    <name type="scientific">Dendrobium thyrsiflorum</name>
    <name type="common">Pinecone-like raceme dendrobium</name>
    <name type="synonym">Orchid</name>
    <dbReference type="NCBI Taxonomy" id="117978"/>
    <lineage>
        <taxon>Eukaryota</taxon>
        <taxon>Viridiplantae</taxon>
        <taxon>Streptophyta</taxon>
        <taxon>Embryophyta</taxon>
        <taxon>Tracheophyta</taxon>
        <taxon>Spermatophyta</taxon>
        <taxon>Magnoliopsida</taxon>
        <taxon>Liliopsida</taxon>
        <taxon>Asparagales</taxon>
        <taxon>Orchidaceae</taxon>
        <taxon>Epidendroideae</taxon>
        <taxon>Malaxideae</taxon>
        <taxon>Dendrobiinae</taxon>
        <taxon>Dendrobium</taxon>
    </lineage>
</organism>
<feature type="transmembrane region" description="Helical" evidence="1">
    <location>
        <begin position="68"/>
        <end position="91"/>
    </location>
</feature>
<dbReference type="Proteomes" id="UP001552299">
    <property type="component" value="Unassembled WGS sequence"/>
</dbReference>
<proteinExistence type="predicted"/>
<dbReference type="SUPFAM" id="SSF47473">
    <property type="entry name" value="EF-hand"/>
    <property type="match status" value="1"/>
</dbReference>
<keyword evidence="4" id="KW-1185">Reference proteome</keyword>
<comment type="caution">
    <text evidence="3">The sequence shown here is derived from an EMBL/GenBank/DDBJ whole genome shotgun (WGS) entry which is preliminary data.</text>
</comment>
<evidence type="ECO:0000313" key="3">
    <source>
        <dbReference type="EMBL" id="KAL0926940.1"/>
    </source>
</evidence>
<dbReference type="EMBL" id="JANQDX010000003">
    <property type="protein sequence ID" value="KAL0926940.1"/>
    <property type="molecule type" value="Genomic_DNA"/>
</dbReference>
<accession>A0ABD0VPF3</accession>
<keyword evidence="1" id="KW-1133">Transmembrane helix</keyword>
<feature type="domain" description="EF-hand" evidence="2">
    <location>
        <begin position="8"/>
        <end position="38"/>
    </location>
</feature>
<reference evidence="3 4" key="1">
    <citation type="journal article" date="2024" name="Plant Biotechnol. J.">
        <title>Dendrobium thyrsiflorum genome and its molecular insights into genes involved in important horticultural traits.</title>
        <authorList>
            <person name="Chen B."/>
            <person name="Wang J.Y."/>
            <person name="Zheng P.J."/>
            <person name="Li K.L."/>
            <person name="Liang Y.M."/>
            <person name="Chen X.F."/>
            <person name="Zhang C."/>
            <person name="Zhao X."/>
            <person name="He X."/>
            <person name="Zhang G.Q."/>
            <person name="Liu Z.J."/>
            <person name="Xu Q."/>
        </authorList>
    </citation>
    <scope>NUCLEOTIDE SEQUENCE [LARGE SCALE GENOMIC DNA]</scope>
    <source>
        <strain evidence="3">GZMU011</strain>
    </source>
</reference>
<dbReference type="PROSITE" id="PS50222">
    <property type="entry name" value="EF_HAND_2"/>
    <property type="match status" value="1"/>
</dbReference>
<evidence type="ECO:0000259" key="2">
    <source>
        <dbReference type="PROSITE" id="PS50222"/>
    </source>
</evidence>
<sequence length="96" mass="10916">MADELTDEQISEFKEAFSLFDKDGDGEMIRLISRDFPWFLRIPVVYPALSAIDWILNRSGCFGCVLGFLSLLLRFVCCCEVYTLIGGIQVVGRRND</sequence>
<keyword evidence="1" id="KW-0472">Membrane</keyword>